<name>A0A4Q7NJH1_9BURK</name>
<reference evidence="6 7" key="1">
    <citation type="submission" date="2019-02" db="EMBL/GenBank/DDBJ databases">
        <title>Genomic Encyclopedia of Type Strains, Phase IV (KMG-IV): sequencing the most valuable type-strain genomes for metagenomic binning, comparative biology and taxonomic classification.</title>
        <authorList>
            <person name="Goeker M."/>
        </authorList>
    </citation>
    <scope>NUCLEOTIDE SEQUENCE [LARGE SCALE GENOMIC DNA]</scope>
    <source>
        <strain evidence="6 7">K24</strain>
    </source>
</reference>
<evidence type="ECO:0000256" key="4">
    <source>
        <dbReference type="SAM" id="Phobius"/>
    </source>
</evidence>
<accession>A0A4Q7NJH1</accession>
<evidence type="ECO:0000313" key="6">
    <source>
        <dbReference type="EMBL" id="RZS85205.1"/>
    </source>
</evidence>
<organism evidence="6 7">
    <name type="scientific">Pigmentiphaga kullae</name>
    <dbReference type="NCBI Taxonomy" id="151784"/>
    <lineage>
        <taxon>Bacteria</taxon>
        <taxon>Pseudomonadati</taxon>
        <taxon>Pseudomonadota</taxon>
        <taxon>Betaproteobacteria</taxon>
        <taxon>Burkholderiales</taxon>
        <taxon>Alcaligenaceae</taxon>
        <taxon>Pigmentiphaga</taxon>
    </lineage>
</organism>
<proteinExistence type="predicted"/>
<feature type="transmembrane region" description="Helical" evidence="4">
    <location>
        <begin position="33"/>
        <end position="56"/>
    </location>
</feature>
<evidence type="ECO:0000256" key="3">
    <source>
        <dbReference type="SAM" id="MobiDB-lite"/>
    </source>
</evidence>
<dbReference type="PANTHER" id="PTHR35603:SF2">
    <property type="entry name" value="OUTER MEMBRANE LIPOPROTEIN"/>
    <property type="match status" value="1"/>
</dbReference>
<keyword evidence="7" id="KW-1185">Reference proteome</keyword>
<comment type="subcellular location">
    <subcellularLocation>
        <location evidence="1">Membrane</location>
    </subcellularLocation>
</comment>
<gene>
    <name evidence="6" type="ORF">EV675_1228</name>
</gene>
<sequence length="247" mass="24731">MFSGTSSGPRSPVDAAFARAHRSMRGAVALHPLVAAAAISVIVLAAVGVGVLTGLLPSPLAKSAPTQEVAEAPASAGGRDFGKAAAHAQAPARQAAVERAAPVRSASRPAPVYREPARPVAATCGNCGTVESVRALQVQGQGTGLGAVGGGVVGGVVGNQFGGGSGRTALTVLGALGGAYAGNEVEKRVRSSTQYEMTVRMDDGSVRTFHSASAYPWRSGDPVRVVNGSVVSRNGGDSQAMRVGDYN</sequence>
<keyword evidence="6" id="KW-0449">Lipoprotein</keyword>
<dbReference type="Proteomes" id="UP000292445">
    <property type="component" value="Unassembled WGS sequence"/>
</dbReference>
<dbReference type="InterPro" id="IPR051407">
    <property type="entry name" value="Bact_OM_lipoprot/Surf_antigen"/>
</dbReference>
<evidence type="ECO:0000256" key="2">
    <source>
        <dbReference type="ARBA" id="ARBA00023136"/>
    </source>
</evidence>
<feature type="region of interest" description="Disordered" evidence="3">
    <location>
        <begin position="71"/>
        <end position="114"/>
    </location>
</feature>
<feature type="domain" description="Glycine zipper 2TM" evidence="5">
    <location>
        <begin position="145"/>
        <end position="186"/>
    </location>
</feature>
<evidence type="ECO:0000256" key="1">
    <source>
        <dbReference type="ARBA" id="ARBA00004370"/>
    </source>
</evidence>
<dbReference type="InterPro" id="IPR008816">
    <property type="entry name" value="Gly_zipper_2TM_dom"/>
</dbReference>
<protein>
    <submittedName>
        <fullName evidence="6">Outer membrane lipoprotein SlyB</fullName>
    </submittedName>
</protein>
<dbReference type="PANTHER" id="PTHR35603">
    <property type="match status" value="1"/>
</dbReference>
<dbReference type="GO" id="GO:0019867">
    <property type="term" value="C:outer membrane"/>
    <property type="evidence" value="ECO:0007669"/>
    <property type="project" value="InterPro"/>
</dbReference>
<comment type="caution">
    <text evidence="6">The sequence shown here is derived from an EMBL/GenBank/DDBJ whole genome shotgun (WGS) entry which is preliminary data.</text>
</comment>
<keyword evidence="4" id="KW-1133">Transmembrane helix</keyword>
<dbReference type="Pfam" id="PF05433">
    <property type="entry name" value="Rick_17kDa_Anti"/>
    <property type="match status" value="1"/>
</dbReference>
<dbReference type="RefSeq" id="WP_242621345.1">
    <property type="nucleotide sequence ID" value="NZ_SGXC01000001.1"/>
</dbReference>
<evidence type="ECO:0000313" key="7">
    <source>
        <dbReference type="Proteomes" id="UP000292445"/>
    </source>
</evidence>
<dbReference type="AlphaFoldDB" id="A0A4Q7NJH1"/>
<keyword evidence="2 4" id="KW-0472">Membrane</keyword>
<feature type="compositionally biased region" description="Low complexity" evidence="3">
    <location>
        <begin position="84"/>
        <end position="112"/>
    </location>
</feature>
<keyword evidence="4" id="KW-0812">Transmembrane</keyword>
<dbReference type="EMBL" id="SGXC01000001">
    <property type="protein sequence ID" value="RZS85205.1"/>
    <property type="molecule type" value="Genomic_DNA"/>
</dbReference>
<evidence type="ECO:0000259" key="5">
    <source>
        <dbReference type="Pfam" id="PF05433"/>
    </source>
</evidence>